<evidence type="ECO:0008006" key="3">
    <source>
        <dbReference type="Google" id="ProtNLM"/>
    </source>
</evidence>
<comment type="caution">
    <text evidence="1">The sequence shown here is derived from an EMBL/GenBank/DDBJ whole genome shotgun (WGS) entry which is preliminary data.</text>
</comment>
<dbReference type="GO" id="GO:0004497">
    <property type="term" value="F:monooxygenase activity"/>
    <property type="evidence" value="ECO:0007669"/>
    <property type="project" value="InterPro"/>
</dbReference>
<name>A0AAD6VT94_9AGAR</name>
<dbReference type="SUPFAM" id="SSF48264">
    <property type="entry name" value="Cytochrome P450"/>
    <property type="match status" value="1"/>
</dbReference>
<proteinExistence type="predicted"/>
<dbReference type="Gene3D" id="1.10.630.10">
    <property type="entry name" value="Cytochrome P450"/>
    <property type="match status" value="1"/>
</dbReference>
<accession>A0AAD6VT94</accession>
<evidence type="ECO:0000313" key="2">
    <source>
        <dbReference type="Proteomes" id="UP001219525"/>
    </source>
</evidence>
<gene>
    <name evidence="1" type="ORF">GGX14DRAFT_558814</name>
</gene>
<protein>
    <recommendedName>
        <fullName evidence="3">Cytochrome P450</fullName>
    </recommendedName>
</protein>
<dbReference type="InterPro" id="IPR036396">
    <property type="entry name" value="Cyt_P450_sf"/>
</dbReference>
<dbReference type="EMBL" id="JARJCW010000008">
    <property type="protein sequence ID" value="KAJ7221316.1"/>
    <property type="molecule type" value="Genomic_DNA"/>
</dbReference>
<evidence type="ECO:0000313" key="1">
    <source>
        <dbReference type="EMBL" id="KAJ7221316.1"/>
    </source>
</evidence>
<reference evidence="1" key="1">
    <citation type="submission" date="2023-03" db="EMBL/GenBank/DDBJ databases">
        <title>Massive genome expansion in bonnet fungi (Mycena s.s.) driven by repeated elements and novel gene families across ecological guilds.</title>
        <authorList>
            <consortium name="Lawrence Berkeley National Laboratory"/>
            <person name="Harder C.B."/>
            <person name="Miyauchi S."/>
            <person name="Viragh M."/>
            <person name="Kuo A."/>
            <person name="Thoen E."/>
            <person name="Andreopoulos B."/>
            <person name="Lu D."/>
            <person name="Skrede I."/>
            <person name="Drula E."/>
            <person name="Henrissat B."/>
            <person name="Morin E."/>
            <person name="Kohler A."/>
            <person name="Barry K."/>
            <person name="LaButti K."/>
            <person name="Morin E."/>
            <person name="Salamov A."/>
            <person name="Lipzen A."/>
            <person name="Mereny Z."/>
            <person name="Hegedus B."/>
            <person name="Baldrian P."/>
            <person name="Stursova M."/>
            <person name="Weitz H."/>
            <person name="Taylor A."/>
            <person name="Grigoriev I.V."/>
            <person name="Nagy L.G."/>
            <person name="Martin F."/>
            <person name="Kauserud H."/>
        </authorList>
    </citation>
    <scope>NUCLEOTIDE SEQUENCE</scope>
    <source>
        <strain evidence="1">9144</strain>
    </source>
</reference>
<dbReference type="GO" id="GO:0005506">
    <property type="term" value="F:iron ion binding"/>
    <property type="evidence" value="ECO:0007669"/>
    <property type="project" value="InterPro"/>
</dbReference>
<dbReference type="Proteomes" id="UP001219525">
    <property type="component" value="Unassembled WGS sequence"/>
</dbReference>
<sequence>MLRVSLCLAAVFVAYRAVLFLSALHAHGYVKGALLDPHENAIPSIWWHMGFKWPWIRLKHGACRRRQRTRLLTTCRAPHARPHDLDPAAERRRVLRGVGCGRAAGLGERGQDASGETQRLHEGEVRLALASFARAVVECACSVWGSSVAFANGDDWKRHRRVVAPAFTQKMFSRIVEESALVYDQMKVLLLLRFTFVTICRLIVGLAAAHPKARPRLIPLPAHTHRACSLRKIDDSWKTTGAVRRPQISQRGEDLQLFTKLVPSTDGAVKYALEPPDVPPRAETTGSALMSTLVLLGLHPEEQDAAYAEIIREIPSAETMAL</sequence>
<dbReference type="GO" id="GO:0020037">
    <property type="term" value="F:heme binding"/>
    <property type="evidence" value="ECO:0007669"/>
    <property type="project" value="InterPro"/>
</dbReference>
<dbReference type="AlphaFoldDB" id="A0AAD6VT94"/>
<keyword evidence="2" id="KW-1185">Reference proteome</keyword>
<dbReference type="GO" id="GO:0016705">
    <property type="term" value="F:oxidoreductase activity, acting on paired donors, with incorporation or reduction of molecular oxygen"/>
    <property type="evidence" value="ECO:0007669"/>
    <property type="project" value="InterPro"/>
</dbReference>
<organism evidence="1 2">
    <name type="scientific">Mycena pura</name>
    <dbReference type="NCBI Taxonomy" id="153505"/>
    <lineage>
        <taxon>Eukaryota</taxon>
        <taxon>Fungi</taxon>
        <taxon>Dikarya</taxon>
        <taxon>Basidiomycota</taxon>
        <taxon>Agaricomycotina</taxon>
        <taxon>Agaricomycetes</taxon>
        <taxon>Agaricomycetidae</taxon>
        <taxon>Agaricales</taxon>
        <taxon>Marasmiineae</taxon>
        <taxon>Mycenaceae</taxon>
        <taxon>Mycena</taxon>
    </lineage>
</organism>